<evidence type="ECO:0000256" key="1">
    <source>
        <dbReference type="ARBA" id="ARBA00007065"/>
    </source>
</evidence>
<reference evidence="2" key="1">
    <citation type="submission" date="2023-09" db="UniProtKB">
        <authorList>
            <consortium name="Ensembl"/>
        </authorList>
    </citation>
    <scope>IDENTIFICATION</scope>
</reference>
<name>A0A8C0WXH0_CASCN</name>
<organism evidence="2">
    <name type="scientific">Castor canadensis</name>
    <name type="common">American beaver</name>
    <dbReference type="NCBI Taxonomy" id="51338"/>
    <lineage>
        <taxon>Eukaryota</taxon>
        <taxon>Metazoa</taxon>
        <taxon>Chordata</taxon>
        <taxon>Craniata</taxon>
        <taxon>Vertebrata</taxon>
        <taxon>Euteleostomi</taxon>
        <taxon>Mammalia</taxon>
        <taxon>Eutheria</taxon>
        <taxon>Euarchontoglires</taxon>
        <taxon>Glires</taxon>
        <taxon>Rodentia</taxon>
        <taxon>Castorimorpha</taxon>
        <taxon>Castoridae</taxon>
        <taxon>Castor</taxon>
    </lineage>
</organism>
<comment type="similarity">
    <text evidence="1">Belongs to the UPF0739 family.</text>
</comment>
<dbReference type="Ensembl" id="ENSCCNT00000021670.1">
    <property type="protein sequence ID" value="ENSCCNP00000016638.1"/>
    <property type="gene ID" value="ENSCCNG00000016952.1"/>
</dbReference>
<proteinExistence type="inferred from homology"/>
<sequence>QLLSRFWAWERERVILEPSASTLAGEVLAVAWGLKPPVLYGCNSAGVLELQRYLEELQRLGFLAPGLHILEIGENSLLSILSIYVSYLEQVLPGTIDLVDISSKHPHPYVCSLDWLQDLTALVTELIMHLQGLQRDFSVGICHNKLHFTDWNLCTLFGTLLGYSVSYTFYLNQGYDSCLALIPLWLFTVRISSLLCQHQILLPLVSHKACSQAIF</sequence>
<dbReference type="Pfam" id="PF14953">
    <property type="entry name" value="DUF4504"/>
    <property type="match status" value="1"/>
</dbReference>
<evidence type="ECO:0000313" key="2">
    <source>
        <dbReference type="Ensembl" id="ENSCCNP00000016638.1"/>
    </source>
</evidence>
<dbReference type="AlphaFoldDB" id="A0A8C0WXH0"/>
<accession>A0A8C0WXH0</accession>
<dbReference type="PANTHER" id="PTHR31366">
    <property type="entry name" value="UPF0739 PROTEIN C1ORF74"/>
    <property type="match status" value="1"/>
</dbReference>
<protein>
    <submittedName>
        <fullName evidence="2">Uncharacterized protein</fullName>
    </submittedName>
</protein>
<dbReference type="InterPro" id="IPR027850">
    <property type="entry name" value="DUF4504"/>
</dbReference>
<dbReference type="PANTHER" id="PTHR31366:SF2">
    <property type="entry name" value="UPF0739 PROTEIN C1ORF74"/>
    <property type="match status" value="1"/>
</dbReference>